<organism evidence="3 4">
    <name type="scientific">Methylomonas paludis</name>
    <dbReference type="NCBI Taxonomy" id="1173101"/>
    <lineage>
        <taxon>Bacteria</taxon>
        <taxon>Pseudomonadati</taxon>
        <taxon>Pseudomonadota</taxon>
        <taxon>Gammaproteobacteria</taxon>
        <taxon>Methylococcales</taxon>
        <taxon>Methylococcaceae</taxon>
        <taxon>Methylomonas</taxon>
    </lineage>
</organism>
<keyword evidence="1" id="KW-0472">Membrane</keyword>
<sequence>MRNVNKLAAAITLALAAGTASAAVVTPGDTANVQNFSSIVLSGVDNNVNSAEYKHTFIYDLALGDTGLNYGSFVNGTQGTSSGLSWNLSAVSQFAPFLSDLSSFKWSVIGGYQKDGAAFTNLDSTGSQATYTASAQWGLLSTATIAGDFKANGALNISNTLSATGSIGAWLNHLNNFSLAGQASNVVDDAPYSATQSTLDKFYSGLGQDAAPVSGGASGKGAFGTGATTEGFFWATNPSLTTSSPNTTTELGSFTLSSAGVLTYTPTASAVPVPASVWLFASGLFGALGLKRRSQKAAI</sequence>
<dbReference type="AlphaFoldDB" id="A0A975ML43"/>
<feature type="transmembrane region" description="Helical" evidence="1">
    <location>
        <begin position="271"/>
        <end position="290"/>
    </location>
</feature>
<evidence type="ECO:0000313" key="4">
    <source>
        <dbReference type="Proteomes" id="UP000676649"/>
    </source>
</evidence>
<evidence type="ECO:0000313" key="3">
    <source>
        <dbReference type="EMBL" id="QWF69584.1"/>
    </source>
</evidence>
<dbReference type="KEGG" id="mpad:KEF85_09340"/>
<evidence type="ECO:0000256" key="1">
    <source>
        <dbReference type="SAM" id="Phobius"/>
    </source>
</evidence>
<gene>
    <name evidence="3" type="ORF">KEF85_09340</name>
</gene>
<feature type="signal peptide" evidence="2">
    <location>
        <begin position="1"/>
        <end position="22"/>
    </location>
</feature>
<dbReference type="NCBIfam" id="TIGR02595">
    <property type="entry name" value="PEP_CTERM"/>
    <property type="match status" value="1"/>
</dbReference>
<dbReference type="RefSeq" id="WP_215579824.1">
    <property type="nucleotide sequence ID" value="NZ_CP073754.1"/>
</dbReference>
<keyword evidence="1" id="KW-1133">Transmembrane helix</keyword>
<protein>
    <submittedName>
        <fullName evidence="3">VPLPA-CTERM sorting domain-containing protein</fullName>
    </submittedName>
</protein>
<evidence type="ECO:0000256" key="2">
    <source>
        <dbReference type="SAM" id="SignalP"/>
    </source>
</evidence>
<name>A0A975ML43_9GAMM</name>
<keyword evidence="4" id="KW-1185">Reference proteome</keyword>
<proteinExistence type="predicted"/>
<accession>A0A975ML43</accession>
<dbReference type="EMBL" id="CP073754">
    <property type="protein sequence ID" value="QWF69584.1"/>
    <property type="molecule type" value="Genomic_DNA"/>
</dbReference>
<keyword evidence="2" id="KW-0732">Signal</keyword>
<feature type="chain" id="PRO_5037777447" evidence="2">
    <location>
        <begin position="23"/>
        <end position="299"/>
    </location>
</feature>
<dbReference type="Proteomes" id="UP000676649">
    <property type="component" value="Chromosome"/>
</dbReference>
<dbReference type="InterPro" id="IPR013424">
    <property type="entry name" value="Ice-binding_C"/>
</dbReference>
<keyword evidence="1" id="KW-0812">Transmembrane</keyword>
<reference evidence="3" key="1">
    <citation type="submission" date="2021-04" db="EMBL/GenBank/DDBJ databases">
        <title>Draft genome sequence data of methanotrophic Methylovulum sp. strain S1L and Methylomonas sp. strain S2AM isolated from boreal lake water columns.</title>
        <authorList>
            <person name="Rissanen A.J."/>
            <person name="Mangayil R."/>
            <person name="Svenning M.M."/>
            <person name="Khanongnuch R."/>
        </authorList>
    </citation>
    <scope>NUCLEOTIDE SEQUENCE</scope>
    <source>
        <strain evidence="3">S2AM</strain>
    </source>
</reference>